<keyword evidence="3" id="KW-1185">Reference proteome</keyword>
<dbReference type="InterPro" id="IPR000073">
    <property type="entry name" value="AB_hydrolase_1"/>
</dbReference>
<accession>A0A2Z6I8Q2</accession>
<dbReference type="RefSeq" id="WP_120175929.1">
    <property type="nucleotide sequence ID" value="NZ_AP018786.1"/>
</dbReference>
<dbReference type="KEGG" id="sutt:SUTMEG_01610"/>
<evidence type="ECO:0000313" key="2">
    <source>
        <dbReference type="EMBL" id="BBF22270.1"/>
    </source>
</evidence>
<proteinExistence type="predicted"/>
<feature type="domain" description="AB hydrolase-1" evidence="1">
    <location>
        <begin position="22"/>
        <end position="272"/>
    </location>
</feature>
<gene>
    <name evidence="2" type="ORF">SUTMEG_01610</name>
</gene>
<dbReference type="PANTHER" id="PTHR43433:SF5">
    <property type="entry name" value="AB HYDROLASE-1 DOMAIN-CONTAINING PROTEIN"/>
    <property type="match status" value="1"/>
</dbReference>
<dbReference type="InterPro" id="IPR050471">
    <property type="entry name" value="AB_hydrolase"/>
</dbReference>
<dbReference type="AlphaFoldDB" id="A0A2Z6I8Q2"/>
<dbReference type="PANTHER" id="PTHR43433">
    <property type="entry name" value="HYDROLASE, ALPHA/BETA FOLD FAMILY PROTEIN"/>
    <property type="match status" value="1"/>
</dbReference>
<reference evidence="2 3" key="1">
    <citation type="journal article" date="2018" name="Int. J. Syst. Evol. Microbiol.">
        <title>Mesosutterella multiformis gen. nov., sp. nov., a member of the family Sutterellaceae and Sutterella megalosphaeroides sp. nov., isolated from human faeces.</title>
        <authorList>
            <person name="Sakamoto M."/>
            <person name="Ikeyama N."/>
            <person name="Kunihiro T."/>
            <person name="Iino T."/>
            <person name="Yuki M."/>
            <person name="Ohkuma M."/>
        </authorList>
    </citation>
    <scope>NUCLEOTIDE SEQUENCE [LARGE SCALE GENOMIC DNA]</scope>
    <source>
        <strain evidence="2 3">6FBBBH3</strain>
    </source>
</reference>
<dbReference type="Pfam" id="PF00561">
    <property type="entry name" value="Abhydrolase_1"/>
    <property type="match status" value="1"/>
</dbReference>
<dbReference type="GO" id="GO:0046503">
    <property type="term" value="P:glycerolipid catabolic process"/>
    <property type="evidence" value="ECO:0007669"/>
    <property type="project" value="TreeGrafter"/>
</dbReference>
<dbReference type="OrthoDB" id="9798888at2"/>
<dbReference type="Proteomes" id="UP000271003">
    <property type="component" value="Chromosome"/>
</dbReference>
<protein>
    <submittedName>
        <fullName evidence="2">Hydrolase</fullName>
    </submittedName>
</protein>
<dbReference type="EMBL" id="AP018786">
    <property type="protein sequence ID" value="BBF22270.1"/>
    <property type="molecule type" value="Genomic_DNA"/>
</dbReference>
<name>A0A2Z6I8Q2_9BURK</name>
<evidence type="ECO:0000313" key="3">
    <source>
        <dbReference type="Proteomes" id="UP000271003"/>
    </source>
</evidence>
<dbReference type="GO" id="GO:0004806">
    <property type="term" value="F:triacylglycerol lipase activity"/>
    <property type="evidence" value="ECO:0007669"/>
    <property type="project" value="TreeGrafter"/>
</dbReference>
<dbReference type="Gene3D" id="3.40.50.1820">
    <property type="entry name" value="alpha/beta hydrolase"/>
    <property type="match status" value="1"/>
</dbReference>
<dbReference type="InterPro" id="IPR029058">
    <property type="entry name" value="AB_hydrolase_fold"/>
</dbReference>
<sequence>MPVFQSHGLDYAYARWGEPDAPAVLLIQGLGMPKEAWPLPLVETLVARGYQVIAPDNRDSGASSRMTDWHVTGADVARAIGRTLLRRPVVGEYALEDMALDALRLLDELGIRRAHVAGVSMGGMIAQTLAVQSSNRVATLTSISSASGNPRTGLGKFGTIWSILRPRGKTPREQILKTLRVLSGPAYPVTEDELNRYLEQLPNFDRDLSAVFRQVVALLSSGDRSEQLRRVRAPTLVVHGTADPLLPFSAGRETAELIPGAELWAVEGMGHQLPWAFMETLGARMAAFMNRHPV</sequence>
<dbReference type="SUPFAM" id="SSF53474">
    <property type="entry name" value="alpha/beta-Hydrolases"/>
    <property type="match status" value="1"/>
</dbReference>
<evidence type="ECO:0000259" key="1">
    <source>
        <dbReference type="Pfam" id="PF00561"/>
    </source>
</evidence>
<organism evidence="2 3">
    <name type="scientific">Sutterella megalosphaeroides</name>
    <dbReference type="NCBI Taxonomy" id="2494234"/>
    <lineage>
        <taxon>Bacteria</taxon>
        <taxon>Pseudomonadati</taxon>
        <taxon>Pseudomonadota</taxon>
        <taxon>Betaproteobacteria</taxon>
        <taxon>Burkholderiales</taxon>
        <taxon>Sutterellaceae</taxon>
        <taxon>Sutterella</taxon>
    </lineage>
</organism>
<keyword evidence="2" id="KW-0378">Hydrolase</keyword>